<dbReference type="InterPro" id="IPR026876">
    <property type="entry name" value="Fn3_assoc_repeat"/>
</dbReference>
<gene>
    <name evidence="7" type="ORF">GCM10022395_30140</name>
</gene>
<sequence>MGLFLSLEGDTTNLMALHKWIGVAISFSMYGLVFIKNDRVFKTVLYIGFIGVIFAGHYGAGLTHGANFITEPLKRDKVLVLNEETPIFKGFVKPILDAKCLSCHNSDKQKGDLDMSSFENMLKGGKNGALWAANNPKESALLKRVHLPLEHKEHMPPEGKKQLTQDEIKLLSLWIKNGADDKINLVQLPENDSLGSKISGILEKKAQKEAATYTFNFAEEKEIKALEHPFRTVIQKSPSSPAIDVVIHGRQTYTPDLLTDLQKIKKQIVSLNVSYLPIDKSSIDFISSMTNLEALILNFTDLKTDDLDGLKKCSNLQTLSLSGTQIDSNISRIIKALPKLNRVFIWNTVLNEEDIKTLKQTFSKINIETGFQDSEKKLTLTPPRLLSKSTVISKDDYVALGHKMPGIEIRYTTDDTEPNESSQLYSAPIKIDLESNLPIKAIAYKENWLPSSIKTYRFFDKGHQPEKLDLVYQGIYSEFIGEARILLTDDNIGGSKGANFNENNPLNATADFGENPPNIKKIILSSGRWKQKNPLSQLEIWGGQHTESLTLLNQAKITYQEKSKIVIETNNTNYRYYKIIAKPHKKELFYIDQLFFY</sequence>
<evidence type="ECO:0000313" key="8">
    <source>
        <dbReference type="Proteomes" id="UP001500954"/>
    </source>
</evidence>
<keyword evidence="5" id="KW-0812">Transmembrane</keyword>
<dbReference type="PROSITE" id="PS51007">
    <property type="entry name" value="CYTC"/>
    <property type="match status" value="1"/>
</dbReference>
<dbReference type="EMBL" id="BAABCY010000079">
    <property type="protein sequence ID" value="GAA3579427.1"/>
    <property type="molecule type" value="Genomic_DNA"/>
</dbReference>
<evidence type="ECO:0000256" key="1">
    <source>
        <dbReference type="ARBA" id="ARBA00022617"/>
    </source>
</evidence>
<dbReference type="Proteomes" id="UP001500954">
    <property type="component" value="Unassembled WGS sequence"/>
</dbReference>
<evidence type="ECO:0000256" key="5">
    <source>
        <dbReference type="SAM" id="Phobius"/>
    </source>
</evidence>
<dbReference type="PANTHER" id="PTHR35889:SF3">
    <property type="entry name" value="F-BOX DOMAIN-CONTAINING PROTEIN"/>
    <property type="match status" value="1"/>
</dbReference>
<comment type="caution">
    <text evidence="7">The sequence shown here is derived from an EMBL/GenBank/DDBJ whole genome shotgun (WGS) entry which is preliminary data.</text>
</comment>
<reference evidence="8" key="1">
    <citation type="journal article" date="2019" name="Int. J. Syst. Evol. Microbiol.">
        <title>The Global Catalogue of Microorganisms (GCM) 10K type strain sequencing project: providing services to taxonomists for standard genome sequencing and annotation.</title>
        <authorList>
            <consortium name="The Broad Institute Genomics Platform"/>
            <consortium name="The Broad Institute Genome Sequencing Center for Infectious Disease"/>
            <person name="Wu L."/>
            <person name="Ma J."/>
        </authorList>
    </citation>
    <scope>NUCLEOTIDE SEQUENCE [LARGE SCALE GENOMIC DNA]</scope>
    <source>
        <strain evidence="8">JCM 17111</strain>
    </source>
</reference>
<organism evidence="7 8">
    <name type="scientific">Snuella lapsa</name>
    <dbReference type="NCBI Taxonomy" id="870481"/>
    <lineage>
        <taxon>Bacteria</taxon>
        <taxon>Pseudomonadati</taxon>
        <taxon>Bacteroidota</taxon>
        <taxon>Flavobacteriia</taxon>
        <taxon>Flavobacteriales</taxon>
        <taxon>Flavobacteriaceae</taxon>
        <taxon>Snuella</taxon>
    </lineage>
</organism>
<dbReference type="InterPro" id="IPR009056">
    <property type="entry name" value="Cyt_c-like_dom"/>
</dbReference>
<feature type="transmembrane region" description="Helical" evidence="5">
    <location>
        <begin position="43"/>
        <end position="60"/>
    </location>
</feature>
<dbReference type="SUPFAM" id="SSF46626">
    <property type="entry name" value="Cytochrome c"/>
    <property type="match status" value="1"/>
</dbReference>
<keyword evidence="8" id="KW-1185">Reference proteome</keyword>
<dbReference type="InterPro" id="IPR032675">
    <property type="entry name" value="LRR_dom_sf"/>
</dbReference>
<keyword evidence="3 4" id="KW-0408">Iron</keyword>
<dbReference type="InterPro" id="IPR011429">
    <property type="entry name" value="Cyt_c_Planctomycete-type"/>
</dbReference>
<protein>
    <recommendedName>
        <fullName evidence="6">Cytochrome c domain-containing protein</fullName>
    </recommendedName>
</protein>
<proteinExistence type="predicted"/>
<dbReference type="Gene3D" id="3.80.10.10">
    <property type="entry name" value="Ribonuclease Inhibitor"/>
    <property type="match status" value="1"/>
</dbReference>
<dbReference type="PANTHER" id="PTHR35889">
    <property type="entry name" value="CYCLOINULO-OLIGOSACCHARIDE FRUCTANOTRANSFERASE-RELATED"/>
    <property type="match status" value="1"/>
</dbReference>
<evidence type="ECO:0000259" key="6">
    <source>
        <dbReference type="PROSITE" id="PS51007"/>
    </source>
</evidence>
<dbReference type="SUPFAM" id="SSF52047">
    <property type="entry name" value="RNI-like"/>
    <property type="match status" value="1"/>
</dbReference>
<keyword evidence="5" id="KW-0472">Membrane</keyword>
<dbReference type="Pfam" id="PF07635">
    <property type="entry name" value="PSCyt1"/>
    <property type="match status" value="1"/>
</dbReference>
<name>A0ABP6YAL7_9FLAO</name>
<accession>A0ABP6YAL7</accession>
<evidence type="ECO:0000256" key="2">
    <source>
        <dbReference type="ARBA" id="ARBA00022723"/>
    </source>
</evidence>
<keyword evidence="1 4" id="KW-0349">Heme</keyword>
<feature type="transmembrane region" description="Helical" evidence="5">
    <location>
        <begin position="20"/>
        <end position="36"/>
    </location>
</feature>
<feature type="domain" description="Cytochrome c" evidence="6">
    <location>
        <begin position="79"/>
        <end position="218"/>
    </location>
</feature>
<evidence type="ECO:0000256" key="3">
    <source>
        <dbReference type="ARBA" id="ARBA00023004"/>
    </source>
</evidence>
<keyword evidence="5" id="KW-1133">Transmembrane helix</keyword>
<evidence type="ECO:0000256" key="4">
    <source>
        <dbReference type="PROSITE-ProRule" id="PRU00433"/>
    </source>
</evidence>
<keyword evidence="2 4" id="KW-0479">Metal-binding</keyword>
<dbReference type="InterPro" id="IPR036909">
    <property type="entry name" value="Cyt_c-like_dom_sf"/>
</dbReference>
<dbReference type="Pfam" id="PF13287">
    <property type="entry name" value="Fn3_assoc"/>
    <property type="match status" value="1"/>
</dbReference>
<evidence type="ECO:0000313" key="7">
    <source>
        <dbReference type="EMBL" id="GAA3579427.1"/>
    </source>
</evidence>